<dbReference type="NCBIfam" id="NF006094">
    <property type="entry name" value="PRK08246.1"/>
    <property type="match status" value="1"/>
</dbReference>
<evidence type="ECO:0000256" key="1">
    <source>
        <dbReference type="ARBA" id="ARBA00001274"/>
    </source>
</evidence>
<comment type="catalytic activity">
    <reaction evidence="1">
        <text>L-threonine = 2-oxobutanoate + NH4(+)</text>
        <dbReference type="Rhea" id="RHEA:22108"/>
        <dbReference type="ChEBI" id="CHEBI:16763"/>
        <dbReference type="ChEBI" id="CHEBI:28938"/>
        <dbReference type="ChEBI" id="CHEBI:57926"/>
        <dbReference type="EC" id="4.3.1.19"/>
    </reaction>
</comment>
<name>D2PLZ7_KRIFD</name>
<accession>D2PLZ7</accession>
<dbReference type="PANTHER" id="PTHR48078">
    <property type="entry name" value="THREONINE DEHYDRATASE, MITOCHONDRIAL-RELATED"/>
    <property type="match status" value="1"/>
</dbReference>
<dbReference type="Proteomes" id="UP000007967">
    <property type="component" value="Chromosome"/>
</dbReference>
<feature type="domain" description="Tryptophan synthase beta chain-like PALP" evidence="9">
    <location>
        <begin position="38"/>
        <end position="319"/>
    </location>
</feature>
<organism evidence="10 11">
    <name type="scientific">Kribbella flavida (strain DSM 17836 / JCM 10339 / NBRC 14399)</name>
    <dbReference type="NCBI Taxonomy" id="479435"/>
    <lineage>
        <taxon>Bacteria</taxon>
        <taxon>Bacillati</taxon>
        <taxon>Actinomycetota</taxon>
        <taxon>Actinomycetes</taxon>
        <taxon>Propionibacteriales</taxon>
        <taxon>Kribbellaceae</taxon>
        <taxon>Kribbella</taxon>
    </lineage>
</organism>
<evidence type="ECO:0000256" key="4">
    <source>
        <dbReference type="ARBA" id="ARBA00012096"/>
    </source>
</evidence>
<dbReference type="GO" id="GO:0009097">
    <property type="term" value="P:isoleucine biosynthetic process"/>
    <property type="evidence" value="ECO:0007669"/>
    <property type="project" value="TreeGrafter"/>
</dbReference>
<dbReference type="InterPro" id="IPR001926">
    <property type="entry name" value="TrpB-like_PALP"/>
</dbReference>
<dbReference type="PANTHER" id="PTHR48078:SF6">
    <property type="entry name" value="L-THREONINE DEHYDRATASE CATABOLIC TDCB"/>
    <property type="match status" value="1"/>
</dbReference>
<dbReference type="InterPro" id="IPR050147">
    <property type="entry name" value="Ser/Thr_Dehydratase"/>
</dbReference>
<proteinExistence type="inferred from homology"/>
<dbReference type="FunFam" id="3.40.50.1100:FF:000005">
    <property type="entry name" value="Threonine dehydratase catabolic"/>
    <property type="match status" value="1"/>
</dbReference>
<dbReference type="STRING" id="479435.Kfla_3519"/>
<keyword evidence="6" id="KW-0456">Lyase</keyword>
<dbReference type="OrthoDB" id="9811476at2"/>
<keyword evidence="11" id="KW-1185">Reference proteome</keyword>
<comment type="function">
    <text evidence="7">Catalyzes the anaerobic formation of alpha-ketobutyrate and ammonia from threonine in a two-step reaction. The first step involved a dehydration of threonine and a production of enamine intermediates (aminocrotonate), which tautomerizes to its imine form (iminobutyrate). Both intermediates are unstable and short-lived. The second step is the nonenzymatic hydrolysis of the enamine/imine intermediates to form 2-ketobutyrate and free ammonia. In the low water environment of the cell, the second step is accelerated by RidA.</text>
</comment>
<keyword evidence="5" id="KW-0663">Pyridoxal phosphate</keyword>
<comment type="similarity">
    <text evidence="3">Belongs to the serine/threonine dehydratase family.</text>
</comment>
<dbReference type="SUPFAM" id="SSF53686">
    <property type="entry name" value="Tryptophan synthase beta subunit-like PLP-dependent enzymes"/>
    <property type="match status" value="1"/>
</dbReference>
<protein>
    <recommendedName>
        <fullName evidence="4">threonine ammonia-lyase</fullName>
        <ecNumber evidence="4">4.3.1.19</ecNumber>
    </recommendedName>
    <alternativeName>
        <fullName evidence="8">Threonine deaminase</fullName>
    </alternativeName>
</protein>
<evidence type="ECO:0000256" key="8">
    <source>
        <dbReference type="ARBA" id="ARBA00031427"/>
    </source>
</evidence>
<gene>
    <name evidence="10" type="ordered locus">Kfla_3519</name>
</gene>
<evidence type="ECO:0000313" key="10">
    <source>
        <dbReference type="EMBL" id="ADB32577.1"/>
    </source>
</evidence>
<evidence type="ECO:0000256" key="3">
    <source>
        <dbReference type="ARBA" id="ARBA00010869"/>
    </source>
</evidence>
<evidence type="ECO:0000256" key="7">
    <source>
        <dbReference type="ARBA" id="ARBA00025527"/>
    </source>
</evidence>
<evidence type="ECO:0000256" key="2">
    <source>
        <dbReference type="ARBA" id="ARBA00001933"/>
    </source>
</evidence>
<dbReference type="GO" id="GO:0003941">
    <property type="term" value="F:L-serine ammonia-lyase activity"/>
    <property type="evidence" value="ECO:0007669"/>
    <property type="project" value="TreeGrafter"/>
</dbReference>
<dbReference type="GO" id="GO:0006567">
    <property type="term" value="P:L-threonine catabolic process"/>
    <property type="evidence" value="ECO:0007669"/>
    <property type="project" value="TreeGrafter"/>
</dbReference>
<dbReference type="HOGENOM" id="CLU_021152_4_2_11"/>
<dbReference type="Gene3D" id="3.40.50.1100">
    <property type="match status" value="2"/>
</dbReference>
<dbReference type="GO" id="GO:0006565">
    <property type="term" value="P:L-serine catabolic process"/>
    <property type="evidence" value="ECO:0007669"/>
    <property type="project" value="TreeGrafter"/>
</dbReference>
<comment type="cofactor">
    <cofactor evidence="2">
        <name>pyridoxal 5'-phosphate</name>
        <dbReference type="ChEBI" id="CHEBI:597326"/>
    </cofactor>
</comment>
<evidence type="ECO:0000259" key="9">
    <source>
        <dbReference type="Pfam" id="PF00291"/>
    </source>
</evidence>
<dbReference type="KEGG" id="kfl:Kfla_3519"/>
<dbReference type="Pfam" id="PF00291">
    <property type="entry name" value="PALP"/>
    <property type="match status" value="1"/>
</dbReference>
<sequence length="328" mass="33954">MTDLHVATAPRHRSGEPWQGGCVTVTLDDIQQAAHRIAGHVRRTPVLEVSPTCVFKLELLQHVGSFKPRGAFNRLLSAREQGALTGSGVVTASGGNAGLAVAYAARELGVPARIFVPESAPAAKIARLRTLDADVVQVGTEYAEAYVAAVEAGEQSGAMLAHAYDQPEVVAGQGTLGLELLEQIEKFDTVLVAVGGGGLIAGIATAVGDRAKVVGVEPVLAPTMRRTLEAGELVDVPVSGVAADSLGARRLGSLAFEAVRKYGVESVLVEEDAIVAARTELWREYRLAVEHGAAVTQAALSSGAYKPAPGERVVSVVCGANTDPATLG</sequence>
<evidence type="ECO:0000313" key="11">
    <source>
        <dbReference type="Proteomes" id="UP000007967"/>
    </source>
</evidence>
<dbReference type="InterPro" id="IPR036052">
    <property type="entry name" value="TrpB-like_PALP_sf"/>
</dbReference>
<dbReference type="EMBL" id="CP001736">
    <property type="protein sequence ID" value="ADB32577.1"/>
    <property type="molecule type" value="Genomic_DNA"/>
</dbReference>
<dbReference type="eggNOG" id="COG1171">
    <property type="taxonomic scope" value="Bacteria"/>
</dbReference>
<dbReference type="EC" id="4.3.1.19" evidence="4"/>
<dbReference type="GO" id="GO:0004794">
    <property type="term" value="F:threonine deaminase activity"/>
    <property type="evidence" value="ECO:0007669"/>
    <property type="project" value="UniProtKB-EC"/>
</dbReference>
<reference evidence="11" key="1">
    <citation type="submission" date="2009-09" db="EMBL/GenBank/DDBJ databases">
        <title>The complete genome of Kribbella flavida DSM 17836.</title>
        <authorList>
            <consortium name="US DOE Joint Genome Institute (JGI-PGF)"/>
            <person name="Lucas S."/>
            <person name="Copeland A."/>
            <person name="Lapidus A."/>
            <person name="Glavina del Rio T."/>
            <person name="Dalin E."/>
            <person name="Tice H."/>
            <person name="Bruce D."/>
            <person name="Goodwin L."/>
            <person name="Pitluck S."/>
            <person name="Kyrpides N."/>
            <person name="Mavromatis K."/>
            <person name="Ivanova N."/>
            <person name="Saunders E."/>
            <person name="Brettin T."/>
            <person name="Detter J.C."/>
            <person name="Han C."/>
            <person name="Larimer F."/>
            <person name="Land M."/>
            <person name="Hauser L."/>
            <person name="Markowitz V."/>
            <person name="Cheng J.-F."/>
            <person name="Hugenholtz P."/>
            <person name="Woyke T."/>
            <person name="Wu D."/>
            <person name="Pukall R."/>
            <person name="Klenk H.-P."/>
            <person name="Eisen J.A."/>
        </authorList>
    </citation>
    <scope>NUCLEOTIDE SEQUENCE [LARGE SCALE GENOMIC DNA]</scope>
    <source>
        <strain evidence="11">DSM 17836 / JCM 10339 / NBRC 14399</strain>
    </source>
</reference>
<evidence type="ECO:0000256" key="6">
    <source>
        <dbReference type="ARBA" id="ARBA00023239"/>
    </source>
</evidence>
<dbReference type="AlphaFoldDB" id="D2PLZ7"/>
<evidence type="ECO:0000256" key="5">
    <source>
        <dbReference type="ARBA" id="ARBA00022898"/>
    </source>
</evidence>
<reference evidence="10 11" key="2">
    <citation type="journal article" date="2010" name="Stand. Genomic Sci.">
        <title>Complete genome sequence of Kribbella flavida type strain (IFO 14399).</title>
        <authorList>
            <person name="Pukall R."/>
            <person name="Lapidus A."/>
            <person name="Glavina Del Rio T."/>
            <person name="Copeland A."/>
            <person name="Tice H."/>
            <person name="Cheng J.-F."/>
            <person name="Lucas S."/>
            <person name="Chen F."/>
            <person name="Nolan M."/>
            <person name="LaButti K."/>
            <person name="Pati A."/>
            <person name="Ivanova N."/>
            <person name="Mavrommatis K."/>
            <person name="Mikhailova N."/>
            <person name="Pitluck S."/>
            <person name="Bruce D."/>
            <person name="Goodwin L."/>
            <person name="Land M."/>
            <person name="Hauser L."/>
            <person name="Chang Y.-J."/>
            <person name="Jeffries C.D."/>
            <person name="Chen A."/>
            <person name="Palaniappan K."/>
            <person name="Chain P."/>
            <person name="Rohde M."/>
            <person name="Goeker M."/>
            <person name="Bristow J."/>
            <person name="Eisen J.A."/>
            <person name="Markowitz V."/>
            <person name="Hugenholtz P."/>
            <person name="Kyrpides N.C."/>
            <person name="Klenk H.-P."/>
            <person name="Brettin T."/>
        </authorList>
    </citation>
    <scope>NUCLEOTIDE SEQUENCE [LARGE SCALE GENOMIC DNA]</scope>
    <source>
        <strain evidence="11">DSM 17836 / JCM 10339 / NBRC 14399</strain>
    </source>
</reference>